<organism evidence="3">
    <name type="scientific">uncultured Synechococcales cyanobacterium</name>
    <dbReference type="NCBI Taxonomy" id="1936017"/>
    <lineage>
        <taxon>Bacteria</taxon>
        <taxon>Bacillati</taxon>
        <taxon>Cyanobacteriota</taxon>
        <taxon>Cyanophyceae</taxon>
        <taxon>Synechococcales</taxon>
        <taxon>environmental samples</taxon>
    </lineage>
</organism>
<dbReference type="GO" id="GO:0016491">
    <property type="term" value="F:oxidoreductase activity"/>
    <property type="evidence" value="ECO:0007669"/>
    <property type="project" value="UniProtKB-KW"/>
</dbReference>
<gene>
    <name evidence="3" type="ORF">AVDCRST_MAG81-2166</name>
</gene>
<name>A0A6J4VFY9_9CYAN</name>
<dbReference type="Pfam" id="PF01266">
    <property type="entry name" value="DAO"/>
    <property type="match status" value="1"/>
</dbReference>
<dbReference type="EC" id="1.4.99.6" evidence="3"/>
<dbReference type="Gene3D" id="3.30.9.10">
    <property type="entry name" value="D-Amino Acid Oxidase, subunit A, domain 2"/>
    <property type="match status" value="1"/>
</dbReference>
<evidence type="ECO:0000256" key="1">
    <source>
        <dbReference type="ARBA" id="ARBA00023002"/>
    </source>
</evidence>
<protein>
    <submittedName>
        <fullName evidence="3">D-amino acid dehydrogenase</fullName>
        <ecNumber evidence="3">1.4.99.6</ecNumber>
    </submittedName>
</protein>
<dbReference type="AlphaFoldDB" id="A0A6J4VFY9"/>
<reference evidence="3" key="1">
    <citation type="submission" date="2020-02" db="EMBL/GenBank/DDBJ databases">
        <authorList>
            <person name="Meier V. D."/>
        </authorList>
    </citation>
    <scope>NUCLEOTIDE SEQUENCE</scope>
    <source>
        <strain evidence="3">AVDCRST_MAG81</strain>
    </source>
</reference>
<dbReference type="EMBL" id="CADCWO010000116">
    <property type="protein sequence ID" value="CAA9575302.1"/>
    <property type="molecule type" value="Genomic_DNA"/>
</dbReference>
<dbReference type="PANTHER" id="PTHR13847">
    <property type="entry name" value="SARCOSINE DEHYDROGENASE-RELATED"/>
    <property type="match status" value="1"/>
</dbReference>
<evidence type="ECO:0000259" key="2">
    <source>
        <dbReference type="Pfam" id="PF01266"/>
    </source>
</evidence>
<proteinExistence type="predicted"/>
<dbReference type="SUPFAM" id="SSF51905">
    <property type="entry name" value="FAD/NAD(P)-binding domain"/>
    <property type="match status" value="1"/>
</dbReference>
<evidence type="ECO:0000313" key="3">
    <source>
        <dbReference type="EMBL" id="CAA9575302.1"/>
    </source>
</evidence>
<dbReference type="GO" id="GO:0005737">
    <property type="term" value="C:cytoplasm"/>
    <property type="evidence" value="ECO:0007669"/>
    <property type="project" value="TreeGrafter"/>
</dbReference>
<dbReference type="InterPro" id="IPR006076">
    <property type="entry name" value="FAD-dep_OxRdtase"/>
</dbReference>
<keyword evidence="1 3" id="KW-0560">Oxidoreductase</keyword>
<dbReference type="InterPro" id="IPR036188">
    <property type="entry name" value="FAD/NAD-bd_sf"/>
</dbReference>
<dbReference type="Gene3D" id="3.50.50.60">
    <property type="entry name" value="FAD/NAD(P)-binding domain"/>
    <property type="match status" value="1"/>
</dbReference>
<dbReference type="SUPFAM" id="SSF54373">
    <property type="entry name" value="FAD-linked reductases, C-terminal domain"/>
    <property type="match status" value="1"/>
</dbReference>
<feature type="domain" description="FAD dependent oxidoreductase" evidence="2">
    <location>
        <begin position="7"/>
        <end position="369"/>
    </location>
</feature>
<sequence length="376" mass="40998">MQQAVRVGILGCGVVGAAIAYELSQVPGLAITVLDRRSPDQWEATGAALGVLMAALSQKKGGSLSRRLASLQRYETLVPELEARTGYKIPYNRQGILYLCFDQAELMRWQATASLRASQGFLLKIIDLAELRTHYPALSHARALDTAQPLVGAVHSTADRQIDPVRLTTALVKAAQDQGVIFNFQTAVQGFRQTTAAPRQVKSIQTQQTELAVDWLVLASGLGSTLLSTELQQPVDVRPVLGQALHLQLPQPLAAPDWPVISGLDVHLVPVSSREFWVGATVEFPDHYPDGVIQPDAQRLAALRQQAIAFCPALADATVTRTWSGLRPRPENRPAPIVERLDNYSNVLLATGHYRNGVLLAPITAEKIRQMISTHL</sequence>
<dbReference type="PANTHER" id="PTHR13847:SF289">
    <property type="entry name" value="GLYCINE OXIDASE"/>
    <property type="match status" value="1"/>
</dbReference>
<accession>A0A6J4VFY9</accession>